<accession>A0ABQ9FF05</accession>
<evidence type="ECO:0000256" key="1">
    <source>
        <dbReference type="ARBA" id="ARBA00022438"/>
    </source>
</evidence>
<keyword evidence="3" id="KW-1185">Reference proteome</keyword>
<keyword evidence="1" id="KW-0645">Protease</keyword>
<dbReference type="EMBL" id="JARBDR010000337">
    <property type="protein sequence ID" value="KAJ8314845.1"/>
    <property type="molecule type" value="Genomic_DNA"/>
</dbReference>
<protein>
    <submittedName>
        <fullName evidence="2">Uncharacterized protein</fullName>
    </submittedName>
</protein>
<keyword evidence="1" id="KW-0378">Hydrolase</keyword>
<dbReference type="PANTHER" id="PTHR11533">
    <property type="entry name" value="PROTEASE M1 ZINC METALLOPROTEASE"/>
    <property type="match status" value="1"/>
</dbReference>
<dbReference type="Gene3D" id="2.60.40.1910">
    <property type="match status" value="1"/>
</dbReference>
<organism evidence="2 3">
    <name type="scientific">Tegillarca granosa</name>
    <name type="common">Malaysian cockle</name>
    <name type="synonym">Anadara granosa</name>
    <dbReference type="NCBI Taxonomy" id="220873"/>
    <lineage>
        <taxon>Eukaryota</taxon>
        <taxon>Metazoa</taxon>
        <taxon>Spiralia</taxon>
        <taxon>Lophotrochozoa</taxon>
        <taxon>Mollusca</taxon>
        <taxon>Bivalvia</taxon>
        <taxon>Autobranchia</taxon>
        <taxon>Pteriomorphia</taxon>
        <taxon>Arcoida</taxon>
        <taxon>Arcoidea</taxon>
        <taxon>Arcidae</taxon>
        <taxon>Tegillarca</taxon>
    </lineage>
</organism>
<dbReference type="Proteomes" id="UP001217089">
    <property type="component" value="Unassembled WGS sequence"/>
</dbReference>
<dbReference type="InterPro" id="IPR050344">
    <property type="entry name" value="Peptidase_M1_aminopeptidases"/>
</dbReference>
<reference evidence="2 3" key="1">
    <citation type="submission" date="2022-12" db="EMBL/GenBank/DDBJ databases">
        <title>Chromosome-level genome of Tegillarca granosa.</title>
        <authorList>
            <person name="Kim J."/>
        </authorList>
    </citation>
    <scope>NUCLEOTIDE SEQUENCE [LARGE SCALE GENOMIC DNA]</scope>
    <source>
        <strain evidence="2">Teg-2019</strain>
        <tissue evidence="2">Adductor muscle</tissue>
    </source>
</reference>
<name>A0ABQ9FF05_TEGGR</name>
<comment type="caution">
    <text evidence="2">The sequence shown here is derived from an EMBL/GenBank/DDBJ whole genome shotgun (WGS) entry which is preliminary data.</text>
</comment>
<evidence type="ECO:0000313" key="3">
    <source>
        <dbReference type="Proteomes" id="UP001217089"/>
    </source>
</evidence>
<proteinExistence type="predicted"/>
<evidence type="ECO:0000313" key="2">
    <source>
        <dbReference type="EMBL" id="KAJ8314845.1"/>
    </source>
</evidence>
<gene>
    <name evidence="2" type="ORF">KUTeg_006995</name>
</gene>
<dbReference type="PANTHER" id="PTHR11533:SF276">
    <property type="entry name" value="GLUTAMYL AMINOPEPTIDASE"/>
    <property type="match status" value="1"/>
</dbReference>
<keyword evidence="1" id="KW-0031">Aminopeptidase</keyword>
<sequence>MDTWIKQMNYPVLNVTTGSDGKIHVTQSRFVINQGNRNYTEVYESEFGYMWEIPFTYTTSVEMNFEKNDQDVEWIHLNESEVLKFI</sequence>